<evidence type="ECO:0000313" key="2">
    <source>
        <dbReference type="EMBL" id="KAK1122797.1"/>
    </source>
</evidence>
<evidence type="ECO:0000256" key="1">
    <source>
        <dbReference type="SAM" id="MobiDB-lite"/>
    </source>
</evidence>
<dbReference type="Proteomes" id="UP001177670">
    <property type="component" value="Unassembled WGS sequence"/>
</dbReference>
<reference evidence="2" key="1">
    <citation type="submission" date="2021-10" db="EMBL/GenBank/DDBJ databases">
        <title>Melipona bicolor Genome sequencing and assembly.</title>
        <authorList>
            <person name="Araujo N.S."/>
            <person name="Arias M.C."/>
        </authorList>
    </citation>
    <scope>NUCLEOTIDE SEQUENCE</scope>
    <source>
        <strain evidence="2">USP_2M_L1-L4_2017</strain>
        <tissue evidence="2">Whole body</tissue>
    </source>
</reference>
<organism evidence="2 3">
    <name type="scientific">Melipona bicolor</name>
    <dbReference type="NCBI Taxonomy" id="60889"/>
    <lineage>
        <taxon>Eukaryota</taxon>
        <taxon>Metazoa</taxon>
        <taxon>Ecdysozoa</taxon>
        <taxon>Arthropoda</taxon>
        <taxon>Hexapoda</taxon>
        <taxon>Insecta</taxon>
        <taxon>Pterygota</taxon>
        <taxon>Neoptera</taxon>
        <taxon>Endopterygota</taxon>
        <taxon>Hymenoptera</taxon>
        <taxon>Apocrita</taxon>
        <taxon>Aculeata</taxon>
        <taxon>Apoidea</taxon>
        <taxon>Anthophila</taxon>
        <taxon>Apidae</taxon>
        <taxon>Melipona</taxon>
    </lineage>
</organism>
<evidence type="ECO:0000313" key="3">
    <source>
        <dbReference type="Proteomes" id="UP001177670"/>
    </source>
</evidence>
<protein>
    <submittedName>
        <fullName evidence="2">Uncharacterized protein</fullName>
    </submittedName>
</protein>
<name>A0AA40KJP0_9HYME</name>
<proteinExistence type="predicted"/>
<gene>
    <name evidence="2" type="ORF">K0M31_009239</name>
</gene>
<dbReference type="AlphaFoldDB" id="A0AA40KJP0"/>
<feature type="compositionally biased region" description="Basic and acidic residues" evidence="1">
    <location>
        <begin position="65"/>
        <end position="75"/>
    </location>
</feature>
<keyword evidence="3" id="KW-1185">Reference proteome</keyword>
<feature type="compositionally biased region" description="Polar residues" evidence="1">
    <location>
        <begin position="37"/>
        <end position="48"/>
    </location>
</feature>
<comment type="caution">
    <text evidence="2">The sequence shown here is derived from an EMBL/GenBank/DDBJ whole genome shotgun (WGS) entry which is preliminary data.</text>
</comment>
<sequence>MRSEKEVRRPLGICGTRSDKGAEKEEKDDAEDDTTTMSGSTVQPAQRDSMSEKGNGALYPLVFVHNEERSPPKRT</sequence>
<accession>A0AA40KJP0</accession>
<dbReference type="EMBL" id="JAHYIQ010000022">
    <property type="protein sequence ID" value="KAK1122797.1"/>
    <property type="molecule type" value="Genomic_DNA"/>
</dbReference>
<feature type="region of interest" description="Disordered" evidence="1">
    <location>
        <begin position="1"/>
        <end position="75"/>
    </location>
</feature>
<feature type="compositionally biased region" description="Basic and acidic residues" evidence="1">
    <location>
        <begin position="17"/>
        <end position="27"/>
    </location>
</feature>